<dbReference type="InterPro" id="IPR023214">
    <property type="entry name" value="HAD_sf"/>
</dbReference>
<dbReference type="Proteomes" id="UP000000715">
    <property type="component" value="Unplaced"/>
</dbReference>
<evidence type="ECO:0000256" key="22">
    <source>
        <dbReference type="RuleBase" id="RU362081"/>
    </source>
</evidence>
<evidence type="ECO:0000256" key="21">
    <source>
        <dbReference type="ARBA" id="ARBA00083608"/>
    </source>
</evidence>
<dbReference type="InterPro" id="IPR036412">
    <property type="entry name" value="HAD-like_sf"/>
</dbReference>
<dbReference type="FunFam" id="2.70.150.10:FF:000002">
    <property type="entry name" value="Copper-transporting ATPase 1, putative"/>
    <property type="match status" value="1"/>
</dbReference>
<dbReference type="GO" id="GO:0005524">
    <property type="term" value="F:ATP binding"/>
    <property type="evidence" value="ECO:0007669"/>
    <property type="project" value="UniProtKB-UniRule"/>
</dbReference>
<keyword evidence="14 22" id="KW-1133">Transmembrane helix</keyword>
<dbReference type="CDD" id="cd02094">
    <property type="entry name" value="P-type_ATPase_Cu-like"/>
    <property type="match status" value="1"/>
</dbReference>
<dbReference type="RefSeq" id="XP_012902651.1">
    <property type="nucleotide sequence ID" value="XM_013047197.2"/>
</dbReference>
<dbReference type="InterPro" id="IPR018303">
    <property type="entry name" value="ATPase_P-typ_P_site"/>
</dbReference>
<accession>A0A8U0TA41</accession>
<dbReference type="Gene3D" id="2.70.150.10">
    <property type="entry name" value="Calcium-transporting ATPase, cytoplasmic transduction domain A"/>
    <property type="match status" value="1"/>
</dbReference>
<evidence type="ECO:0000256" key="8">
    <source>
        <dbReference type="ARBA" id="ARBA00022737"/>
    </source>
</evidence>
<dbReference type="PROSITE" id="PS01047">
    <property type="entry name" value="HMA_1"/>
    <property type="match status" value="1"/>
</dbReference>
<dbReference type="CDD" id="cd00371">
    <property type="entry name" value="HMA"/>
    <property type="match status" value="2"/>
</dbReference>
<feature type="transmembrane region" description="Helical" evidence="22">
    <location>
        <begin position="829"/>
        <end position="851"/>
    </location>
</feature>
<dbReference type="SFLD" id="SFLDS00003">
    <property type="entry name" value="Haloacid_Dehalogenase"/>
    <property type="match status" value="1"/>
</dbReference>
<keyword evidence="16" id="KW-0406">Ion transport</keyword>
<feature type="region of interest" description="Disordered" evidence="23">
    <location>
        <begin position="621"/>
        <end position="642"/>
    </location>
</feature>
<comment type="similarity">
    <text evidence="3 22">Belongs to the cation transport ATPase (P-type) (TC 3.A.3) family. Type IB subfamily.</text>
</comment>
<name>A0A8U0TA41_MUSPF</name>
<dbReference type="GO" id="GO:0140581">
    <property type="term" value="F:P-type monovalent copper transporter activity"/>
    <property type="evidence" value="ECO:0007669"/>
    <property type="project" value="UniProtKB-EC"/>
</dbReference>
<reference evidence="26" key="1">
    <citation type="submission" date="2025-08" db="UniProtKB">
        <authorList>
            <consortium name="RefSeq"/>
        </authorList>
    </citation>
    <scope>IDENTIFICATION</scope>
    <source>
        <tissue evidence="26">Brain</tissue>
    </source>
</reference>
<evidence type="ECO:0000256" key="16">
    <source>
        <dbReference type="ARBA" id="ARBA00023065"/>
    </source>
</evidence>
<evidence type="ECO:0000256" key="2">
    <source>
        <dbReference type="ARBA" id="ARBA00004603"/>
    </source>
</evidence>
<dbReference type="PROSITE" id="PS00154">
    <property type="entry name" value="ATPASE_E1_E2"/>
    <property type="match status" value="1"/>
</dbReference>
<dbReference type="NCBIfam" id="TIGR01494">
    <property type="entry name" value="ATPase_P-type"/>
    <property type="match status" value="2"/>
</dbReference>
<keyword evidence="8" id="KW-0677">Repeat</keyword>
<dbReference type="Gene3D" id="3.30.70.100">
    <property type="match status" value="2"/>
</dbReference>
<dbReference type="GO" id="GO:0005770">
    <property type="term" value="C:late endosome"/>
    <property type="evidence" value="ECO:0007669"/>
    <property type="project" value="UniProtKB-SubCell"/>
</dbReference>
<evidence type="ECO:0000256" key="13">
    <source>
        <dbReference type="ARBA" id="ARBA00022967"/>
    </source>
</evidence>
<dbReference type="GO" id="GO:0006878">
    <property type="term" value="P:intracellular copper ion homeostasis"/>
    <property type="evidence" value="ECO:0007669"/>
    <property type="project" value="TreeGrafter"/>
</dbReference>
<feature type="domain" description="HMA" evidence="24">
    <location>
        <begin position="1"/>
        <end position="58"/>
    </location>
</feature>
<gene>
    <name evidence="26" type="primary">ATP7B</name>
</gene>
<evidence type="ECO:0000256" key="12">
    <source>
        <dbReference type="ARBA" id="ARBA00022842"/>
    </source>
</evidence>
<dbReference type="SUPFAM" id="SSF56784">
    <property type="entry name" value="HAD-like"/>
    <property type="match status" value="1"/>
</dbReference>
<evidence type="ECO:0000256" key="14">
    <source>
        <dbReference type="ARBA" id="ARBA00022989"/>
    </source>
</evidence>
<evidence type="ECO:0000256" key="18">
    <source>
        <dbReference type="ARBA" id="ARBA00049289"/>
    </source>
</evidence>
<evidence type="ECO:0000256" key="19">
    <source>
        <dbReference type="ARBA" id="ARBA00065683"/>
    </source>
</evidence>
<proteinExistence type="inferred from homology"/>
<evidence type="ECO:0000256" key="20">
    <source>
        <dbReference type="ARBA" id="ARBA00074947"/>
    </source>
</evidence>
<evidence type="ECO:0000256" key="7">
    <source>
        <dbReference type="ARBA" id="ARBA00022723"/>
    </source>
</evidence>
<dbReference type="InterPro" id="IPR008250">
    <property type="entry name" value="ATPase_P-typ_transduc_dom_A_sf"/>
</dbReference>
<feature type="transmembrane region" description="Helical" evidence="22">
    <location>
        <begin position="474"/>
        <end position="494"/>
    </location>
</feature>
<sequence length="969" mass="104426">MTCASCVSHIEKSLQKEAGILSVLVALMAGKAEVKYNPEVIQPLEIAQLIQDMGFEATVMEDYTGSDGDLELIITGMTCASCVHNIESRLTRTNGITYASVALATSKAHVKFDPEIIGPRDIVRIIEEIGFHASPAQRNSGAHHLDHKVEIKQWRKSFLCSLVFGIPVMGLMIYMLVPSHEPHEAMVLDRNIIPGLSILNLIFFILCTFVQLLGGWYFYVQAYRSLKHGTANMDVLIVLATTIAYTYSFVILVVAVAEKAERSPVTFFDTPPMLFVFIALGRWLEHVAKSKTSEALARLMSLQATEATVVTLGEDNLIVREEQVPMELVQRGDVIKVVPGGKFPVDGKILEGNTMVDESLITGEAMPVTKKPGSIVIAGSINAHGSVLVNATHVGNDTTLAQIVKLVEEAQMSKAPIQQLADRFSGYFVPFIIIISTLTLVVWIIIGFIDFGVVQKYFPTHSKHISQAEVIIRFAFQTSITVLCIACPCSLGLATPTAVMVGTGVAAQNGILIKGGKPLEMAHKIKTVMFDKTGTITHGVPKVMRVLLLVDVAMMPLRKVLAVVGTAEASSEHPLGVAITKYCKEELGTDSLGYCTDFQAVPGCGIGCKVSSVEGLLAHSESQQSKQAAPPSRAGSAPEEIDGTPQTFSVLIGNREWMRRNGLTISSDVSDAMANHELKGQTAVLVAIDGVLCAMIAIADAVKQEAALAVHTLKSMGVDVVLITGDNRKTARAIATQVGINKVFAEVLPSHKVAKVQELQNEGKKVAMVGDGVNDSPALAQADVGIAIGTGTDVAIEAADVVLIRNDLLDVVASIHLSKRTVWRIHLNLVLALIYNLIGIPIAAGVFMPIGIVLQPWMGSAAMAASSVSVVLSSLQLKCYKKPDLERYEAQAQGRMKPLTASQVSVYIGMDDRRRDSPRATPWDQVSFISQVSLSSLKSDKLSRHSAAADDGGDKWSLLLNDRDEEQCI</sequence>
<dbReference type="AlphaFoldDB" id="A0A8U0TA41"/>
<dbReference type="PANTHER" id="PTHR43520:SF30">
    <property type="entry name" value="COPPER-TRANSPORTING ATPASE 2"/>
    <property type="match status" value="1"/>
</dbReference>
<dbReference type="GO" id="GO:0005507">
    <property type="term" value="F:copper ion binding"/>
    <property type="evidence" value="ECO:0007669"/>
    <property type="project" value="InterPro"/>
</dbReference>
<dbReference type="CTD" id="540"/>
<comment type="subunit">
    <text evidence="19">Monomer. Interacts with COMMD1/MURR1. Interacts with DCTN4, in a copper-dependent manner. Interacts with ATOX1. Interacts (via C-terminus) with ZBTB16/PLZF.</text>
</comment>
<dbReference type="SUPFAM" id="SSF55008">
    <property type="entry name" value="HMA, heavy metal-associated domain"/>
    <property type="match status" value="2"/>
</dbReference>
<keyword evidence="9 22" id="KW-0547">Nucleotide-binding</keyword>
<dbReference type="Pfam" id="PF00702">
    <property type="entry name" value="Hydrolase"/>
    <property type="match status" value="1"/>
</dbReference>
<dbReference type="InterPro" id="IPR036163">
    <property type="entry name" value="HMA_dom_sf"/>
</dbReference>
<evidence type="ECO:0000256" key="15">
    <source>
        <dbReference type="ARBA" id="ARBA00023008"/>
    </source>
</evidence>
<keyword evidence="25" id="KW-1185">Reference proteome</keyword>
<dbReference type="InterPro" id="IPR027256">
    <property type="entry name" value="P-typ_ATPase_IB"/>
</dbReference>
<keyword evidence="12" id="KW-0460">Magnesium</keyword>
<keyword evidence="11 22" id="KW-0067">ATP-binding</keyword>
<evidence type="ECO:0000256" key="9">
    <source>
        <dbReference type="ARBA" id="ARBA00022741"/>
    </source>
</evidence>
<organism evidence="25 26">
    <name type="scientific">Mustela putorius furo</name>
    <name type="common">European domestic ferret</name>
    <name type="synonym">Mustela furo</name>
    <dbReference type="NCBI Taxonomy" id="9669"/>
    <lineage>
        <taxon>Eukaryota</taxon>
        <taxon>Metazoa</taxon>
        <taxon>Chordata</taxon>
        <taxon>Craniata</taxon>
        <taxon>Vertebrata</taxon>
        <taxon>Euteleostomi</taxon>
        <taxon>Mammalia</taxon>
        <taxon>Eutheria</taxon>
        <taxon>Laurasiatheria</taxon>
        <taxon>Carnivora</taxon>
        <taxon>Caniformia</taxon>
        <taxon>Musteloidea</taxon>
        <taxon>Mustelidae</taxon>
        <taxon>Mustelinae</taxon>
        <taxon>Mustela</taxon>
    </lineage>
</organism>
<keyword evidence="10" id="KW-0187">Copper transport</keyword>
<evidence type="ECO:0000256" key="1">
    <source>
        <dbReference type="ARBA" id="ARBA00004166"/>
    </source>
</evidence>
<comment type="catalytic activity">
    <reaction evidence="18">
        <text>Cu(+)(in) + ATP + H2O = Cu(+)(out) + ADP + phosphate + H(+)</text>
        <dbReference type="Rhea" id="RHEA:25792"/>
        <dbReference type="ChEBI" id="CHEBI:15377"/>
        <dbReference type="ChEBI" id="CHEBI:15378"/>
        <dbReference type="ChEBI" id="CHEBI:30616"/>
        <dbReference type="ChEBI" id="CHEBI:43474"/>
        <dbReference type="ChEBI" id="CHEBI:49552"/>
        <dbReference type="ChEBI" id="CHEBI:456216"/>
        <dbReference type="EC" id="7.2.2.8"/>
    </reaction>
</comment>
<dbReference type="InterPro" id="IPR023299">
    <property type="entry name" value="ATPase_P-typ_cyto_dom_N"/>
</dbReference>
<dbReference type="Pfam" id="PF00403">
    <property type="entry name" value="HMA"/>
    <property type="match status" value="2"/>
</dbReference>
<keyword evidence="15" id="KW-0186">Copper</keyword>
<evidence type="ECO:0000259" key="24">
    <source>
        <dbReference type="PROSITE" id="PS50846"/>
    </source>
</evidence>
<feature type="transmembrane region" description="Helical" evidence="22">
    <location>
        <begin position="158"/>
        <end position="177"/>
    </location>
</feature>
<evidence type="ECO:0000256" key="3">
    <source>
        <dbReference type="ARBA" id="ARBA00006024"/>
    </source>
</evidence>
<dbReference type="OrthoDB" id="432719at2759"/>
<dbReference type="FunFam" id="3.40.50.1000:FF:000092">
    <property type="entry name" value="copper-transporting ATPase 1 isoform X2"/>
    <property type="match status" value="1"/>
</dbReference>
<evidence type="ECO:0000256" key="23">
    <source>
        <dbReference type="SAM" id="MobiDB-lite"/>
    </source>
</evidence>
<evidence type="ECO:0000256" key="10">
    <source>
        <dbReference type="ARBA" id="ARBA00022796"/>
    </source>
</evidence>
<feature type="domain" description="HMA" evidence="24">
    <location>
        <begin position="68"/>
        <end position="134"/>
    </location>
</feature>
<evidence type="ECO:0000256" key="6">
    <source>
        <dbReference type="ARBA" id="ARBA00022692"/>
    </source>
</evidence>
<dbReference type="GO" id="GO:0043682">
    <property type="term" value="F:P-type divalent copper transporter activity"/>
    <property type="evidence" value="ECO:0007669"/>
    <property type="project" value="TreeGrafter"/>
</dbReference>
<dbReference type="SFLD" id="SFLDF00027">
    <property type="entry name" value="p-type_atpase"/>
    <property type="match status" value="1"/>
</dbReference>
<dbReference type="Gene3D" id="3.40.50.1000">
    <property type="entry name" value="HAD superfamily/HAD-like"/>
    <property type="match status" value="1"/>
</dbReference>
<comment type="subcellular location">
    <subcellularLocation>
        <location evidence="1">Golgi apparatus</location>
        <location evidence="1">trans-Golgi network membrane</location>
        <topology evidence="1">Multi-pass membrane protein</topology>
    </subcellularLocation>
    <subcellularLocation>
        <location evidence="2">Late endosome</location>
    </subcellularLocation>
    <subcellularLocation>
        <location evidence="22">Membrane</location>
    </subcellularLocation>
</comment>
<dbReference type="GO" id="GO:0005886">
    <property type="term" value="C:plasma membrane"/>
    <property type="evidence" value="ECO:0007669"/>
    <property type="project" value="TreeGrafter"/>
</dbReference>
<keyword evidence="6 22" id="KW-0812">Transmembrane</keyword>
<dbReference type="PANTHER" id="PTHR43520">
    <property type="entry name" value="ATP7, ISOFORM B"/>
    <property type="match status" value="1"/>
</dbReference>
<dbReference type="Gene3D" id="3.40.1110.10">
    <property type="entry name" value="Calcium-transporting ATPase, cytoplasmic domain N"/>
    <property type="match status" value="1"/>
</dbReference>
<dbReference type="InterPro" id="IPR023298">
    <property type="entry name" value="ATPase_P-typ_TM_dom_sf"/>
</dbReference>
<dbReference type="InterPro" id="IPR044492">
    <property type="entry name" value="P_typ_ATPase_HD_dom"/>
</dbReference>
<evidence type="ECO:0000256" key="17">
    <source>
        <dbReference type="ARBA" id="ARBA00023136"/>
    </source>
</evidence>
<dbReference type="InterPro" id="IPR006121">
    <property type="entry name" value="HMA_dom"/>
</dbReference>
<dbReference type="PRINTS" id="PR00119">
    <property type="entry name" value="CATATPASE"/>
</dbReference>
<keyword evidence="13" id="KW-1278">Translocase</keyword>
<evidence type="ECO:0000313" key="25">
    <source>
        <dbReference type="Proteomes" id="UP000000715"/>
    </source>
</evidence>
<keyword evidence="17 22" id="KW-0472">Membrane</keyword>
<dbReference type="GO" id="GO:0015677">
    <property type="term" value="P:copper ion import"/>
    <property type="evidence" value="ECO:0007669"/>
    <property type="project" value="TreeGrafter"/>
</dbReference>
<dbReference type="FunFam" id="3.40.1110.10:FF:000015">
    <property type="entry name" value="ATPase copper transporting beta"/>
    <property type="match status" value="1"/>
</dbReference>
<dbReference type="NCBIfam" id="TIGR00003">
    <property type="entry name" value="copper ion binding protein"/>
    <property type="match status" value="1"/>
</dbReference>
<dbReference type="Gene3D" id="1.20.1110.10">
    <property type="entry name" value="Calcium-transporting ATPase, transmembrane domain"/>
    <property type="match status" value="1"/>
</dbReference>
<dbReference type="GO" id="GO:0016887">
    <property type="term" value="F:ATP hydrolysis activity"/>
    <property type="evidence" value="ECO:0007669"/>
    <property type="project" value="InterPro"/>
</dbReference>
<dbReference type="InterPro" id="IPR001757">
    <property type="entry name" value="P_typ_ATPase"/>
</dbReference>
<dbReference type="FunFam" id="3.30.70.100:FF:000001">
    <property type="entry name" value="ATPase copper transporting beta"/>
    <property type="match status" value="2"/>
</dbReference>
<dbReference type="SFLD" id="SFLDG00002">
    <property type="entry name" value="C1.7:_P-type_atpase_like"/>
    <property type="match status" value="1"/>
</dbReference>
<dbReference type="PROSITE" id="PS50846">
    <property type="entry name" value="HMA_2"/>
    <property type="match status" value="2"/>
</dbReference>
<dbReference type="SUPFAM" id="SSF81665">
    <property type="entry name" value="Calcium ATPase, transmembrane domain M"/>
    <property type="match status" value="1"/>
</dbReference>
<dbReference type="GeneID" id="101693098"/>
<dbReference type="InterPro" id="IPR059000">
    <property type="entry name" value="ATPase_P-type_domA"/>
</dbReference>
<evidence type="ECO:0000256" key="5">
    <source>
        <dbReference type="ARBA" id="ARBA00022448"/>
    </source>
</evidence>
<evidence type="ECO:0000313" key="26">
    <source>
        <dbReference type="RefSeq" id="XP_012902651.1"/>
    </source>
</evidence>
<dbReference type="PRINTS" id="PR00942">
    <property type="entry name" value="CUATPASEI"/>
</dbReference>
<dbReference type="FunFam" id="3.40.50.1000:FF:000144">
    <property type="entry name" value="copper-transporting ATPase 1 isoform X2"/>
    <property type="match status" value="1"/>
</dbReference>
<dbReference type="GO" id="GO:0060003">
    <property type="term" value="P:copper ion export"/>
    <property type="evidence" value="ECO:0007669"/>
    <property type="project" value="TreeGrafter"/>
</dbReference>
<dbReference type="InterPro" id="IPR006122">
    <property type="entry name" value="HMA_Cu_ion-bd"/>
</dbReference>
<dbReference type="EC" id="7.2.2.8" evidence="4"/>
<keyword evidence="7 22" id="KW-0479">Metal-binding</keyword>
<dbReference type="NCBIfam" id="TIGR01525">
    <property type="entry name" value="ATPase-IB_hvy"/>
    <property type="match status" value="1"/>
</dbReference>
<dbReference type="SUPFAM" id="SSF81653">
    <property type="entry name" value="Calcium ATPase, transduction domain A"/>
    <property type="match status" value="1"/>
</dbReference>
<evidence type="ECO:0000256" key="11">
    <source>
        <dbReference type="ARBA" id="ARBA00022840"/>
    </source>
</evidence>
<feature type="transmembrane region" description="Helical" evidence="22">
    <location>
        <begin position="231"/>
        <end position="257"/>
    </location>
</feature>
<feature type="transmembrane region" description="Helical" evidence="22">
    <location>
        <begin position="263"/>
        <end position="284"/>
    </location>
</feature>
<dbReference type="GO" id="GO:0005802">
    <property type="term" value="C:trans-Golgi network"/>
    <property type="evidence" value="ECO:0007669"/>
    <property type="project" value="TreeGrafter"/>
</dbReference>
<keyword evidence="5" id="KW-0813">Transport</keyword>
<evidence type="ECO:0000256" key="4">
    <source>
        <dbReference type="ARBA" id="ARBA00012517"/>
    </source>
</evidence>
<dbReference type="InterPro" id="IPR017969">
    <property type="entry name" value="Heavy-metal-associated_CS"/>
</dbReference>
<feature type="transmembrane region" description="Helical" evidence="22">
    <location>
        <begin position="197"/>
        <end position="219"/>
    </location>
</feature>
<feature type="transmembrane region" description="Helical" evidence="22">
    <location>
        <begin position="427"/>
        <end position="454"/>
    </location>
</feature>
<protein>
    <recommendedName>
        <fullName evidence="20">Copper-transporting ATPase 2</fullName>
        <ecNumber evidence="4">7.2.2.8</ecNumber>
    </recommendedName>
    <alternativeName>
        <fullName evidence="21">Copper pump 2</fullName>
    </alternativeName>
</protein>
<dbReference type="Pfam" id="PF00122">
    <property type="entry name" value="E1-E2_ATPase"/>
    <property type="match status" value="1"/>
</dbReference>